<accession>A0A9D1CQJ3</accession>
<evidence type="ECO:0000313" key="3">
    <source>
        <dbReference type="EMBL" id="HIQ71735.1"/>
    </source>
</evidence>
<feature type="region of interest" description="Disordered" evidence="1">
    <location>
        <begin position="328"/>
        <end position="373"/>
    </location>
</feature>
<gene>
    <name evidence="3" type="ORF">IAB73_05960</name>
</gene>
<comment type="caution">
    <text evidence="3">The sequence shown here is derived from an EMBL/GenBank/DDBJ whole genome shotgun (WGS) entry which is preliminary data.</text>
</comment>
<dbReference type="InterPro" id="IPR036116">
    <property type="entry name" value="FN3_sf"/>
</dbReference>
<reference evidence="3" key="1">
    <citation type="submission" date="2020-10" db="EMBL/GenBank/DDBJ databases">
        <authorList>
            <person name="Gilroy R."/>
        </authorList>
    </citation>
    <scope>NUCLEOTIDE SEQUENCE</scope>
    <source>
        <strain evidence="3">ChiSxjej2B14-6234</strain>
    </source>
</reference>
<dbReference type="Proteomes" id="UP000886887">
    <property type="component" value="Unassembled WGS sequence"/>
</dbReference>
<dbReference type="PROSITE" id="PS51257">
    <property type="entry name" value="PROKAR_LIPOPROTEIN"/>
    <property type="match status" value="1"/>
</dbReference>
<dbReference type="Pfam" id="PF21722">
    <property type="entry name" value="Gly_rich_2"/>
    <property type="match status" value="1"/>
</dbReference>
<feature type="domain" description="Glycine-rich" evidence="2">
    <location>
        <begin position="218"/>
        <end position="489"/>
    </location>
</feature>
<reference evidence="3" key="2">
    <citation type="journal article" date="2021" name="PeerJ">
        <title>Extensive microbial diversity within the chicken gut microbiome revealed by metagenomics and culture.</title>
        <authorList>
            <person name="Gilroy R."/>
            <person name="Ravi A."/>
            <person name="Getino M."/>
            <person name="Pursley I."/>
            <person name="Horton D.L."/>
            <person name="Alikhan N.F."/>
            <person name="Baker D."/>
            <person name="Gharbi K."/>
            <person name="Hall N."/>
            <person name="Watson M."/>
            <person name="Adriaenssens E.M."/>
            <person name="Foster-Nyarko E."/>
            <person name="Jarju S."/>
            <person name="Secka A."/>
            <person name="Antonio M."/>
            <person name="Oren A."/>
            <person name="Chaudhuri R.R."/>
            <person name="La Ragione R."/>
            <person name="Hildebrand F."/>
            <person name="Pallen M.J."/>
        </authorList>
    </citation>
    <scope>NUCLEOTIDE SEQUENCE</scope>
    <source>
        <strain evidence="3">ChiSxjej2B14-6234</strain>
    </source>
</reference>
<dbReference type="InterPro" id="IPR013783">
    <property type="entry name" value="Ig-like_fold"/>
</dbReference>
<feature type="compositionally biased region" description="Gly residues" evidence="1">
    <location>
        <begin position="357"/>
        <end position="373"/>
    </location>
</feature>
<protein>
    <recommendedName>
        <fullName evidence="2">Glycine-rich domain-containing protein</fullName>
    </recommendedName>
</protein>
<dbReference type="AlphaFoldDB" id="A0A9D1CQJ3"/>
<sequence>MATFCRVLNGGALVTACTAPTQLTLSANNVGFWQTVTLSWTGAQGGAGNPIAGYEVYRDGMSLGTVTQASLDVQSPAQNGSYTFTVRTKGTIPGFDSPVSVASAVLTSLVTAPAAPASVWLSAQDVKLSGQATFSWSAAAGGTNNPVAGYAIYRGGAAFTTVAAGVTTLVVTAPATDGASYAFTVKALGTVAGFDSAASSAVTLTAHAPQHVDSYFTASGTYTVPAWAERVDVTCIGGGGGGSARFGDGGGGCGGASGHISHGVGVAVTPGTAVAVTVGAGGARGLESAPAGDQSRSGVDGGASGFGSLVAAGGGQRGIVHTPAWIVPGSHRGGNGGAGGGGGGRAAHTTAQTSMAGGDGMNTPGGGTGTGTYGVSGGGGGGYKGTSGGSGSGGNWGTTPTNGGTGANTDEYYCFQSASSARYLYAQGGDGGAGIYGATPGAGGRGGNVGRDARGAALAGSGYGHGGRGSDDQADNSAAGGAGLVAVRAWRYL</sequence>
<evidence type="ECO:0000256" key="1">
    <source>
        <dbReference type="SAM" id="MobiDB-lite"/>
    </source>
</evidence>
<name>A0A9D1CQJ3_9FIRM</name>
<dbReference type="Gene3D" id="2.60.40.10">
    <property type="entry name" value="Immunoglobulins"/>
    <property type="match status" value="2"/>
</dbReference>
<evidence type="ECO:0000259" key="2">
    <source>
        <dbReference type="Pfam" id="PF21722"/>
    </source>
</evidence>
<dbReference type="InterPro" id="IPR049304">
    <property type="entry name" value="Gly_rich_dom"/>
</dbReference>
<dbReference type="EMBL" id="DVFJ01000017">
    <property type="protein sequence ID" value="HIQ71735.1"/>
    <property type="molecule type" value="Genomic_DNA"/>
</dbReference>
<organism evidence="3 4">
    <name type="scientific">Candidatus Onthenecus intestinigallinarum</name>
    <dbReference type="NCBI Taxonomy" id="2840875"/>
    <lineage>
        <taxon>Bacteria</taxon>
        <taxon>Bacillati</taxon>
        <taxon>Bacillota</taxon>
        <taxon>Clostridia</taxon>
        <taxon>Eubacteriales</taxon>
        <taxon>Candidatus Onthenecus</taxon>
    </lineage>
</organism>
<proteinExistence type="predicted"/>
<dbReference type="SUPFAM" id="SSF49265">
    <property type="entry name" value="Fibronectin type III"/>
    <property type="match status" value="1"/>
</dbReference>
<feature type="compositionally biased region" description="Gly residues" evidence="1">
    <location>
        <begin position="331"/>
        <end position="345"/>
    </location>
</feature>
<evidence type="ECO:0000313" key="4">
    <source>
        <dbReference type="Proteomes" id="UP000886887"/>
    </source>
</evidence>